<dbReference type="GO" id="GO:0016829">
    <property type="term" value="F:lyase activity"/>
    <property type="evidence" value="ECO:0007669"/>
    <property type="project" value="UniProtKB-KW"/>
</dbReference>
<gene>
    <name evidence="1" type="primary">phnH</name>
    <name evidence="1" type="ORF">KX928_06185</name>
</gene>
<keyword evidence="2" id="KW-1185">Reference proteome</keyword>
<name>A0A9X1JZN7_9RHOB</name>
<keyword evidence="1" id="KW-0456">Lyase</keyword>
<comment type="caution">
    <text evidence="1">The sequence shown here is derived from an EMBL/GenBank/DDBJ whole genome shotgun (WGS) entry which is preliminary data.</text>
</comment>
<dbReference type="Pfam" id="PF05845">
    <property type="entry name" value="PhnH"/>
    <property type="match status" value="1"/>
</dbReference>
<dbReference type="NCBIfam" id="TIGR03292">
    <property type="entry name" value="PhnH_redo"/>
    <property type="match status" value="1"/>
</dbReference>
<dbReference type="Proteomes" id="UP001138661">
    <property type="component" value="Unassembled WGS sequence"/>
</dbReference>
<organism evidence="1 2">
    <name type="scientific">Roseobacter insulae</name>
    <dbReference type="NCBI Taxonomy" id="2859783"/>
    <lineage>
        <taxon>Bacteria</taxon>
        <taxon>Pseudomonadati</taxon>
        <taxon>Pseudomonadota</taxon>
        <taxon>Alphaproteobacteria</taxon>
        <taxon>Rhodobacterales</taxon>
        <taxon>Roseobacteraceae</taxon>
        <taxon>Roseobacter</taxon>
    </lineage>
</organism>
<dbReference type="EMBL" id="JAHXDN010000002">
    <property type="protein sequence ID" value="MBW4707369.1"/>
    <property type="molecule type" value="Genomic_DNA"/>
</dbReference>
<evidence type="ECO:0000313" key="2">
    <source>
        <dbReference type="Proteomes" id="UP001138661"/>
    </source>
</evidence>
<dbReference type="RefSeq" id="WP_219500175.1">
    <property type="nucleotide sequence ID" value="NZ_JAHXDN010000002.1"/>
</dbReference>
<evidence type="ECO:0000313" key="1">
    <source>
        <dbReference type="EMBL" id="MBW4707369.1"/>
    </source>
</evidence>
<protein>
    <submittedName>
        <fullName evidence="1">Phosphonate C-P lyase system protein PhnH</fullName>
    </submittedName>
</protein>
<accession>A0A9X1JZN7</accession>
<dbReference type="PIRSF" id="PIRSF020680">
    <property type="entry name" value="PhnH"/>
    <property type="match status" value="1"/>
</dbReference>
<dbReference type="InterPro" id="IPR008772">
    <property type="entry name" value="Phosphonate_metab_PhnH"/>
</dbReference>
<dbReference type="GO" id="GO:0019634">
    <property type="term" value="P:organic phosphonate metabolic process"/>
    <property type="evidence" value="ECO:0007669"/>
    <property type="project" value="InterPro"/>
</dbReference>
<sequence>MQTQTLEGGFSNAPVQSARAFREIMTAMARPGVITALDGARGPAPLSQAASVLILTLCDPETPIYLAPSVDVPAVRAWVTFHTGAPFVAPDRAQFAVGTWPELTAHDFPIGTPEFPDRSATLIVESGPLAASGAVLKGPGIKTASALSLPETAAFQRNAARFPLGLDYFFTHKDQLAALPRTTQVTTCM</sequence>
<proteinExistence type="predicted"/>
<reference evidence="1" key="1">
    <citation type="submission" date="2021-07" db="EMBL/GenBank/DDBJ databases">
        <title>Roseobacter insulae sp. nov., isolated from a tidal flat.</title>
        <authorList>
            <person name="Park S."/>
            <person name="Yoon J.-H."/>
        </authorList>
    </citation>
    <scope>NUCLEOTIDE SEQUENCE</scope>
    <source>
        <strain evidence="1">YSTF-M11</strain>
    </source>
</reference>
<dbReference type="AlphaFoldDB" id="A0A9X1JZN7"/>